<dbReference type="AlphaFoldDB" id="A0A0F9TDM2"/>
<proteinExistence type="predicted"/>
<evidence type="ECO:0000313" key="1">
    <source>
        <dbReference type="EMBL" id="KKN79325.1"/>
    </source>
</evidence>
<organism evidence="1">
    <name type="scientific">marine sediment metagenome</name>
    <dbReference type="NCBI Taxonomy" id="412755"/>
    <lineage>
        <taxon>unclassified sequences</taxon>
        <taxon>metagenomes</taxon>
        <taxon>ecological metagenomes</taxon>
    </lineage>
</organism>
<name>A0A0F9TDM2_9ZZZZ</name>
<dbReference type="EMBL" id="LAZR01000249">
    <property type="protein sequence ID" value="KKN79325.1"/>
    <property type="molecule type" value="Genomic_DNA"/>
</dbReference>
<accession>A0A0F9TDM2</accession>
<dbReference type="InterPro" id="IPR027434">
    <property type="entry name" value="Homing_endonucl"/>
</dbReference>
<dbReference type="Gene3D" id="3.10.28.10">
    <property type="entry name" value="Homing endonucleases"/>
    <property type="match status" value="1"/>
</dbReference>
<evidence type="ECO:0008006" key="2">
    <source>
        <dbReference type="Google" id="ProtNLM"/>
    </source>
</evidence>
<protein>
    <recommendedName>
        <fullName evidence="2">Homing endonuclease LAGLIDADG domain-containing protein</fullName>
    </recommendedName>
</protein>
<gene>
    <name evidence="1" type="ORF">LCGC14_0341070</name>
</gene>
<reference evidence="1" key="1">
    <citation type="journal article" date="2015" name="Nature">
        <title>Complex archaea that bridge the gap between prokaryotes and eukaryotes.</title>
        <authorList>
            <person name="Spang A."/>
            <person name="Saw J.H."/>
            <person name="Jorgensen S.L."/>
            <person name="Zaremba-Niedzwiedzka K."/>
            <person name="Martijn J."/>
            <person name="Lind A.E."/>
            <person name="van Eijk R."/>
            <person name="Schleper C."/>
            <person name="Guy L."/>
            <person name="Ettema T.J."/>
        </authorList>
    </citation>
    <scope>NUCLEOTIDE SEQUENCE</scope>
</reference>
<sequence>MKIEEATWLACAVDGEGWLGLYTKYKWPVVEIGITNTSVAFLQYAVKIAGGKVRNGRKGGDGKKAMFRMSIKGHKHVLIVLKDIFPYLIIKKGKALEMMQFIEGRIWGVGSPQARKNKKEVAIKNWANPIIRAKYLNSMRHGIDSCTICGDKYFARGFCQTHYNTVWRKKTCVSS</sequence>
<comment type="caution">
    <text evidence="1">The sequence shown here is derived from an EMBL/GenBank/DDBJ whole genome shotgun (WGS) entry which is preliminary data.</text>
</comment>
<dbReference type="SUPFAM" id="SSF55608">
    <property type="entry name" value="Homing endonucleases"/>
    <property type="match status" value="1"/>
</dbReference>